<evidence type="ECO:0000313" key="6">
    <source>
        <dbReference type="Proteomes" id="UP000177273"/>
    </source>
</evidence>
<dbReference type="SMART" id="SM00866">
    <property type="entry name" value="UTRA"/>
    <property type="match status" value="1"/>
</dbReference>
<dbReference type="GO" id="GO:0045892">
    <property type="term" value="P:negative regulation of DNA-templated transcription"/>
    <property type="evidence" value="ECO:0007669"/>
    <property type="project" value="TreeGrafter"/>
</dbReference>
<dbReference type="InterPro" id="IPR011663">
    <property type="entry name" value="UTRA"/>
</dbReference>
<keyword evidence="6" id="KW-1185">Reference proteome</keyword>
<dbReference type="InterPro" id="IPR036388">
    <property type="entry name" value="WH-like_DNA-bd_sf"/>
</dbReference>
<dbReference type="FunFam" id="1.10.10.10:FF:000079">
    <property type="entry name" value="GntR family transcriptional regulator"/>
    <property type="match status" value="1"/>
</dbReference>
<keyword evidence="3" id="KW-0804">Transcription</keyword>
<dbReference type="GO" id="GO:0003700">
    <property type="term" value="F:DNA-binding transcription factor activity"/>
    <property type="evidence" value="ECO:0007669"/>
    <property type="project" value="InterPro"/>
</dbReference>
<dbReference type="Gene3D" id="1.10.10.10">
    <property type="entry name" value="Winged helix-like DNA-binding domain superfamily/Winged helix DNA-binding domain"/>
    <property type="match status" value="1"/>
</dbReference>
<evidence type="ECO:0000313" key="5">
    <source>
        <dbReference type="EMBL" id="OFI46584.1"/>
    </source>
</evidence>
<dbReference type="CDD" id="cd07377">
    <property type="entry name" value="WHTH_GntR"/>
    <property type="match status" value="1"/>
</dbReference>
<name>A0A9Q5P0N0_9LACT</name>
<dbReference type="Pfam" id="PF07702">
    <property type="entry name" value="UTRA"/>
    <property type="match status" value="1"/>
</dbReference>
<gene>
    <name evidence="5" type="ORF">BG262_01930</name>
</gene>
<organism evidence="5 6">
    <name type="scientific">Floricoccus penangensis</name>
    <dbReference type="NCBI Taxonomy" id="1859475"/>
    <lineage>
        <taxon>Bacteria</taxon>
        <taxon>Bacillati</taxon>
        <taxon>Bacillota</taxon>
        <taxon>Bacilli</taxon>
        <taxon>Lactobacillales</taxon>
        <taxon>Streptococcaceae</taxon>
        <taxon>Floricoccus</taxon>
    </lineage>
</organism>
<proteinExistence type="predicted"/>
<dbReference type="Proteomes" id="UP000177273">
    <property type="component" value="Unassembled WGS sequence"/>
</dbReference>
<sequence length="231" mass="26384">MKPVYIKIHDEIKQEIENETWPIGTRLPSERALSERFHVSRMTLRQAVTALVDEGILERRAGSGTYVSSQRVREKMRGTTSFTEIIQSQGKQPRSEVLAYTKTAANEIEVEKLNLKSGAQIIRMERIRYADDLPICYEVASIPYLLIADFDKQDVANHFFKTLVASGREIGRSEQVISSKIANGKIADYLKMKKGQAILSLTQTSYFADDTPFEFVLSQYAGDRFEFFLER</sequence>
<evidence type="ECO:0000259" key="4">
    <source>
        <dbReference type="PROSITE" id="PS50949"/>
    </source>
</evidence>
<accession>A0A9Q5P0N0</accession>
<dbReference type="EMBL" id="MKIQ01000027">
    <property type="protein sequence ID" value="OFI46584.1"/>
    <property type="molecule type" value="Genomic_DNA"/>
</dbReference>
<dbReference type="OrthoDB" id="9815017at2"/>
<comment type="caution">
    <text evidence="5">The sequence shown here is derived from an EMBL/GenBank/DDBJ whole genome shotgun (WGS) entry which is preliminary data.</text>
</comment>
<evidence type="ECO:0000256" key="2">
    <source>
        <dbReference type="ARBA" id="ARBA00023125"/>
    </source>
</evidence>
<dbReference type="PANTHER" id="PTHR44846:SF1">
    <property type="entry name" value="MANNOSYL-D-GLYCERATE TRANSPORT_METABOLISM SYSTEM REPRESSOR MNGR-RELATED"/>
    <property type="match status" value="1"/>
</dbReference>
<dbReference type="InterPro" id="IPR036390">
    <property type="entry name" value="WH_DNA-bd_sf"/>
</dbReference>
<keyword evidence="2" id="KW-0238">DNA-binding</keyword>
<dbReference type="InterPro" id="IPR050679">
    <property type="entry name" value="Bact_HTH_transcr_reg"/>
</dbReference>
<dbReference type="InterPro" id="IPR000524">
    <property type="entry name" value="Tscrpt_reg_HTH_GntR"/>
</dbReference>
<keyword evidence="1" id="KW-0805">Transcription regulation</keyword>
<dbReference type="Pfam" id="PF00392">
    <property type="entry name" value="GntR"/>
    <property type="match status" value="1"/>
</dbReference>
<dbReference type="PANTHER" id="PTHR44846">
    <property type="entry name" value="MANNOSYL-D-GLYCERATE TRANSPORT/METABOLISM SYSTEM REPRESSOR MNGR-RELATED"/>
    <property type="match status" value="1"/>
</dbReference>
<dbReference type="SMART" id="SM00345">
    <property type="entry name" value="HTH_GNTR"/>
    <property type="match status" value="1"/>
</dbReference>
<dbReference type="SUPFAM" id="SSF46785">
    <property type="entry name" value="Winged helix' DNA-binding domain"/>
    <property type="match status" value="1"/>
</dbReference>
<dbReference type="SUPFAM" id="SSF64288">
    <property type="entry name" value="Chorismate lyase-like"/>
    <property type="match status" value="1"/>
</dbReference>
<evidence type="ECO:0000256" key="1">
    <source>
        <dbReference type="ARBA" id="ARBA00023015"/>
    </source>
</evidence>
<dbReference type="AlphaFoldDB" id="A0A9Q5P0N0"/>
<feature type="domain" description="HTH gntR-type" evidence="4">
    <location>
        <begin position="2"/>
        <end position="70"/>
    </location>
</feature>
<protein>
    <submittedName>
        <fullName evidence="5">GntR family transcriptional regulator</fullName>
    </submittedName>
</protein>
<dbReference type="PRINTS" id="PR00035">
    <property type="entry name" value="HTHGNTR"/>
</dbReference>
<dbReference type="PROSITE" id="PS50949">
    <property type="entry name" value="HTH_GNTR"/>
    <property type="match status" value="1"/>
</dbReference>
<evidence type="ECO:0000256" key="3">
    <source>
        <dbReference type="ARBA" id="ARBA00023163"/>
    </source>
</evidence>
<dbReference type="Gene3D" id="3.40.1410.10">
    <property type="entry name" value="Chorismate lyase-like"/>
    <property type="match status" value="1"/>
</dbReference>
<dbReference type="RefSeq" id="WP_070787717.1">
    <property type="nucleotide sequence ID" value="NZ_CP075561.1"/>
</dbReference>
<dbReference type="InterPro" id="IPR028978">
    <property type="entry name" value="Chorismate_lyase_/UTRA_dom_sf"/>
</dbReference>
<reference evidence="6" key="1">
    <citation type="submission" date="2016-09" db="EMBL/GenBank/DDBJ databases">
        <title>Draft genome sequence of a novel species of the family Streptococcaceae isolated from flowers.</title>
        <authorList>
            <person name="Chuah L.-O."/>
            <person name="Yap K.-P."/>
            <person name="Thong K.L."/>
            <person name="Liong M.T."/>
            <person name="Ahmad R."/>
            <person name="Rusul G."/>
        </authorList>
    </citation>
    <scope>NUCLEOTIDE SEQUENCE [LARGE SCALE GENOMIC DNA]</scope>
    <source>
        <strain evidence="6">HibF3</strain>
    </source>
</reference>
<dbReference type="GO" id="GO:0003677">
    <property type="term" value="F:DNA binding"/>
    <property type="evidence" value="ECO:0007669"/>
    <property type="project" value="UniProtKB-KW"/>
</dbReference>